<dbReference type="EC" id="2.1.1.100" evidence="5"/>
<keyword evidence="5" id="KW-0489">Methyltransferase</keyword>
<evidence type="ECO:0000256" key="1">
    <source>
        <dbReference type="ARBA" id="ARBA00004141"/>
    </source>
</evidence>
<dbReference type="Gene3D" id="1.20.120.1630">
    <property type="match status" value="1"/>
</dbReference>
<sequence length="230" mass="25249">MSSLLPLKVPALVAAIISEHIAWTSPNPAPSEKESEKFGKKDPVGFFSTVGPRIGMASGWLTHGGETLAILARMMDSPLGSAQWIGRLRIHPAFVLGAALVVFGGAVRKACYNTMGHYFTYQLALVKDHKLVTWGPYSVVRHPSYVGALAVSTGQLLMQFAPGSMLVESGALDSPTGKAIAGFWVAYVLFSMMTVIKRVPKEDEVMRKEFGEQWIEWSKRTRYALVPFIY</sequence>
<dbReference type="OrthoDB" id="422086at2759"/>
<keyword evidence="2" id="KW-0812">Transmembrane</keyword>
<gene>
    <name evidence="6" type="ORF">PYCCODRAFT_1416105</name>
</gene>
<dbReference type="AlphaFoldDB" id="A0A1Y2IF17"/>
<dbReference type="InterPro" id="IPR007269">
    <property type="entry name" value="ICMT_MeTrfase"/>
</dbReference>
<proteinExistence type="inferred from homology"/>
<dbReference type="Proteomes" id="UP000193067">
    <property type="component" value="Unassembled WGS sequence"/>
</dbReference>
<keyword evidence="3" id="KW-1133">Transmembrane helix</keyword>
<dbReference type="PANTHER" id="PTHR12714">
    <property type="entry name" value="PROTEIN-S ISOPRENYLCYSTEINE O-METHYLTRANSFERASE"/>
    <property type="match status" value="1"/>
</dbReference>
<keyword evidence="5" id="KW-0949">S-adenosyl-L-methionine</keyword>
<evidence type="ECO:0000313" key="7">
    <source>
        <dbReference type="Proteomes" id="UP000193067"/>
    </source>
</evidence>
<keyword evidence="4" id="KW-0472">Membrane</keyword>
<comment type="subcellular location">
    <subcellularLocation>
        <location evidence="5">Endoplasmic reticulum membrane</location>
        <topology evidence="5">Multi-pass membrane protein</topology>
    </subcellularLocation>
    <subcellularLocation>
        <location evidence="1">Membrane</location>
        <topology evidence="1">Multi-pass membrane protein</topology>
    </subcellularLocation>
</comment>
<comment type="similarity">
    <text evidence="5">Belongs to the class VI-like SAM-binding methyltransferase superfamily. Isoprenylcysteine carboxyl methyltransferase family.</text>
</comment>
<keyword evidence="5" id="KW-0256">Endoplasmic reticulum</keyword>
<dbReference type="GO" id="GO:0032259">
    <property type="term" value="P:methylation"/>
    <property type="evidence" value="ECO:0007669"/>
    <property type="project" value="UniProtKB-KW"/>
</dbReference>
<dbReference type="Pfam" id="PF04140">
    <property type="entry name" value="ICMT"/>
    <property type="match status" value="1"/>
</dbReference>
<protein>
    <recommendedName>
        <fullName evidence="5">Protein-S-isoprenylcysteine O-methyltransferase</fullName>
        <ecNumber evidence="5">2.1.1.100</ecNumber>
    </recommendedName>
</protein>
<dbReference type="GO" id="GO:0005789">
    <property type="term" value="C:endoplasmic reticulum membrane"/>
    <property type="evidence" value="ECO:0007669"/>
    <property type="project" value="UniProtKB-SubCell"/>
</dbReference>
<keyword evidence="5" id="KW-0808">Transferase</keyword>
<evidence type="ECO:0000256" key="4">
    <source>
        <dbReference type="ARBA" id="ARBA00023136"/>
    </source>
</evidence>
<evidence type="ECO:0000256" key="2">
    <source>
        <dbReference type="ARBA" id="ARBA00022692"/>
    </source>
</evidence>
<reference evidence="6 7" key="1">
    <citation type="journal article" date="2015" name="Biotechnol. Biofuels">
        <title>Enhanced degradation of softwood versus hardwood by the white-rot fungus Pycnoporus coccineus.</title>
        <authorList>
            <person name="Couturier M."/>
            <person name="Navarro D."/>
            <person name="Chevret D."/>
            <person name="Henrissat B."/>
            <person name="Piumi F."/>
            <person name="Ruiz-Duenas F.J."/>
            <person name="Martinez A.T."/>
            <person name="Grigoriev I.V."/>
            <person name="Riley R."/>
            <person name="Lipzen A."/>
            <person name="Berrin J.G."/>
            <person name="Master E.R."/>
            <person name="Rosso M.N."/>
        </authorList>
    </citation>
    <scope>NUCLEOTIDE SEQUENCE [LARGE SCALE GENOMIC DNA]</scope>
    <source>
        <strain evidence="6 7">BRFM310</strain>
    </source>
</reference>
<dbReference type="GO" id="GO:0004671">
    <property type="term" value="F:protein C-terminal S-isoprenylcysteine carboxyl O-methyltransferase activity"/>
    <property type="evidence" value="ECO:0007669"/>
    <property type="project" value="UniProtKB-EC"/>
</dbReference>
<keyword evidence="7" id="KW-1185">Reference proteome</keyword>
<evidence type="ECO:0000256" key="3">
    <source>
        <dbReference type="ARBA" id="ARBA00022989"/>
    </source>
</evidence>
<evidence type="ECO:0000256" key="5">
    <source>
        <dbReference type="RuleBase" id="RU362022"/>
    </source>
</evidence>
<dbReference type="EMBL" id="KZ084129">
    <property type="protein sequence ID" value="OSC99253.1"/>
    <property type="molecule type" value="Genomic_DNA"/>
</dbReference>
<name>A0A1Y2IF17_TRAC3</name>
<accession>A0A1Y2IF17</accession>
<comment type="catalytic activity">
    <reaction evidence="5">
        <text>[protein]-C-terminal S-[(2E,6E)-farnesyl]-L-cysteine + S-adenosyl-L-methionine = [protein]-C-terminal S-[(2E,6E)-farnesyl]-L-cysteine methyl ester + S-adenosyl-L-homocysteine</text>
        <dbReference type="Rhea" id="RHEA:21672"/>
        <dbReference type="Rhea" id="RHEA-COMP:12125"/>
        <dbReference type="Rhea" id="RHEA-COMP:12126"/>
        <dbReference type="ChEBI" id="CHEBI:57856"/>
        <dbReference type="ChEBI" id="CHEBI:59789"/>
        <dbReference type="ChEBI" id="CHEBI:90510"/>
        <dbReference type="ChEBI" id="CHEBI:90511"/>
        <dbReference type="EC" id="2.1.1.100"/>
    </reaction>
</comment>
<organism evidence="6 7">
    <name type="scientific">Trametes coccinea (strain BRFM310)</name>
    <name type="common">Pycnoporus coccineus</name>
    <dbReference type="NCBI Taxonomy" id="1353009"/>
    <lineage>
        <taxon>Eukaryota</taxon>
        <taxon>Fungi</taxon>
        <taxon>Dikarya</taxon>
        <taxon>Basidiomycota</taxon>
        <taxon>Agaricomycotina</taxon>
        <taxon>Agaricomycetes</taxon>
        <taxon>Polyporales</taxon>
        <taxon>Polyporaceae</taxon>
        <taxon>Trametes</taxon>
    </lineage>
</organism>
<dbReference type="PANTHER" id="PTHR12714:SF9">
    <property type="entry name" value="PROTEIN-S-ISOPRENYLCYSTEINE O-METHYLTRANSFERASE"/>
    <property type="match status" value="1"/>
</dbReference>
<evidence type="ECO:0000313" key="6">
    <source>
        <dbReference type="EMBL" id="OSC99253.1"/>
    </source>
</evidence>